<dbReference type="RefSeq" id="WP_229118445.1">
    <property type="nucleotide sequence ID" value="NZ_JAPTMY010000036.1"/>
</dbReference>
<proteinExistence type="predicted"/>
<dbReference type="InterPro" id="IPR029060">
    <property type="entry name" value="PIN-like_dom_sf"/>
</dbReference>
<dbReference type="Gene3D" id="3.40.50.1010">
    <property type="entry name" value="5'-nuclease"/>
    <property type="match status" value="1"/>
</dbReference>
<gene>
    <name evidence="6" type="ORF">OHJ16_13310</name>
</gene>
<name>A0ABT4IBA6_9ACTO</name>
<comment type="caution">
    <text evidence="6">The sequence shown here is derived from an EMBL/GenBank/DDBJ whole genome shotgun (WGS) entry which is preliminary data.</text>
</comment>
<evidence type="ECO:0000259" key="5">
    <source>
        <dbReference type="Pfam" id="PF01850"/>
    </source>
</evidence>
<evidence type="ECO:0000256" key="4">
    <source>
        <dbReference type="ARBA" id="ARBA00022842"/>
    </source>
</evidence>
<sequence length="126" mass="13529">MGTSAALKLLIEEKESRPLSQWLNSAVAGGMVLCASFLLHTELHCAARRRRELDERTAAVLLSGVELIDVSREHLLSAFSGSMGLRAADAIHLAVARAVSADILLTYGREMRRAAQCCGLNVIAPS</sequence>
<dbReference type="SUPFAM" id="SSF88723">
    <property type="entry name" value="PIN domain-like"/>
    <property type="match status" value="1"/>
</dbReference>
<evidence type="ECO:0000256" key="3">
    <source>
        <dbReference type="ARBA" id="ARBA00022801"/>
    </source>
</evidence>
<dbReference type="EMBL" id="JAPTMY010000036">
    <property type="protein sequence ID" value="MCZ0859018.1"/>
    <property type="molecule type" value="Genomic_DNA"/>
</dbReference>
<dbReference type="CDD" id="cd09874">
    <property type="entry name" value="PIN_MT3492-like"/>
    <property type="match status" value="1"/>
</dbReference>
<reference evidence="6" key="1">
    <citation type="submission" date="2022-10" db="EMBL/GenBank/DDBJ databases">
        <title>Genome sequence of Actinomyces israelii ATCC 10048.</title>
        <authorList>
            <person name="Watt R.M."/>
            <person name="Tong W.M."/>
        </authorList>
    </citation>
    <scope>NUCLEOTIDE SEQUENCE</scope>
    <source>
        <strain evidence="6">ATCC 10048</strain>
    </source>
</reference>
<feature type="domain" description="PIN" evidence="5">
    <location>
        <begin position="3"/>
        <end position="115"/>
    </location>
</feature>
<protein>
    <submittedName>
        <fullName evidence="6">Type II toxin-antitoxin system VapC family toxin</fullName>
    </submittedName>
</protein>
<dbReference type="Proteomes" id="UP001072034">
    <property type="component" value="Unassembled WGS sequence"/>
</dbReference>
<dbReference type="InterPro" id="IPR002716">
    <property type="entry name" value="PIN_dom"/>
</dbReference>
<keyword evidence="1" id="KW-0540">Nuclease</keyword>
<keyword evidence="4" id="KW-0460">Magnesium</keyword>
<accession>A0ABT4IBA6</accession>
<evidence type="ECO:0000256" key="1">
    <source>
        <dbReference type="ARBA" id="ARBA00022722"/>
    </source>
</evidence>
<evidence type="ECO:0000313" key="7">
    <source>
        <dbReference type="Proteomes" id="UP001072034"/>
    </source>
</evidence>
<evidence type="ECO:0000256" key="2">
    <source>
        <dbReference type="ARBA" id="ARBA00022723"/>
    </source>
</evidence>
<organism evidence="6 7">
    <name type="scientific">Actinomyces israelii</name>
    <dbReference type="NCBI Taxonomy" id="1659"/>
    <lineage>
        <taxon>Bacteria</taxon>
        <taxon>Bacillati</taxon>
        <taxon>Actinomycetota</taxon>
        <taxon>Actinomycetes</taxon>
        <taxon>Actinomycetales</taxon>
        <taxon>Actinomycetaceae</taxon>
        <taxon>Actinomyces</taxon>
    </lineage>
</organism>
<evidence type="ECO:0000313" key="6">
    <source>
        <dbReference type="EMBL" id="MCZ0859018.1"/>
    </source>
</evidence>
<keyword evidence="3" id="KW-0378">Hydrolase</keyword>
<keyword evidence="2" id="KW-0479">Metal-binding</keyword>
<keyword evidence="7" id="KW-1185">Reference proteome</keyword>
<dbReference type="Pfam" id="PF01850">
    <property type="entry name" value="PIN"/>
    <property type="match status" value="1"/>
</dbReference>